<sequence length="76" mass="8556">MLCDSQPQKELADSLLAGVPHEPFDLCSSSRMQQPDWSFRFSHTTLLLENEFKSIVFVYCVVNGSGPAHNQDMVKP</sequence>
<evidence type="ECO:0000313" key="2">
    <source>
        <dbReference type="Proteomes" id="UP000831701"/>
    </source>
</evidence>
<dbReference type="Proteomes" id="UP000831701">
    <property type="component" value="Chromosome 4"/>
</dbReference>
<keyword evidence="2" id="KW-1185">Reference proteome</keyword>
<reference evidence="1" key="1">
    <citation type="submission" date="2022-04" db="EMBL/GenBank/DDBJ databases">
        <title>Jade perch genome.</title>
        <authorList>
            <person name="Chao B."/>
        </authorList>
    </citation>
    <scope>NUCLEOTIDE SEQUENCE</scope>
    <source>
        <strain evidence="1">CB-2022</strain>
    </source>
</reference>
<proteinExistence type="predicted"/>
<accession>A0ACB8X1C7</accession>
<protein>
    <submittedName>
        <fullName evidence="1">Uncharacterized protein</fullName>
    </submittedName>
</protein>
<comment type="caution">
    <text evidence="1">The sequence shown here is derived from an EMBL/GenBank/DDBJ whole genome shotgun (WGS) entry which is preliminary data.</text>
</comment>
<name>A0ACB8X1C7_9TELE</name>
<dbReference type="EMBL" id="CM041534">
    <property type="protein sequence ID" value="KAI3373875.1"/>
    <property type="molecule type" value="Genomic_DNA"/>
</dbReference>
<gene>
    <name evidence="1" type="ORF">L3Q82_022443</name>
</gene>
<organism evidence="1 2">
    <name type="scientific">Scortum barcoo</name>
    <name type="common">barcoo grunter</name>
    <dbReference type="NCBI Taxonomy" id="214431"/>
    <lineage>
        <taxon>Eukaryota</taxon>
        <taxon>Metazoa</taxon>
        <taxon>Chordata</taxon>
        <taxon>Craniata</taxon>
        <taxon>Vertebrata</taxon>
        <taxon>Euteleostomi</taxon>
        <taxon>Actinopterygii</taxon>
        <taxon>Neopterygii</taxon>
        <taxon>Teleostei</taxon>
        <taxon>Neoteleostei</taxon>
        <taxon>Acanthomorphata</taxon>
        <taxon>Eupercaria</taxon>
        <taxon>Centrarchiformes</taxon>
        <taxon>Terapontoidei</taxon>
        <taxon>Terapontidae</taxon>
        <taxon>Scortum</taxon>
    </lineage>
</organism>
<evidence type="ECO:0000313" key="1">
    <source>
        <dbReference type="EMBL" id="KAI3373875.1"/>
    </source>
</evidence>